<evidence type="ECO:0000256" key="3">
    <source>
        <dbReference type="ARBA" id="ARBA00022801"/>
    </source>
</evidence>
<sequence length="178" mass="20557">MNESWSAAVPFCTKNYQGLFSGYASTYIKDAAGDQIIPGAFQKTLWTWKTKKRRFPHIYWEHDMEEPIGVCLELKEDSKGLFLRGKLIQDFLKTKEVIQSICQEKRGISIGFFVQKSYFIQNTRKITEIFLKEISLVQFPCNAGARVEEIKSASPLSCQTATKKLQHALHRLTFYTNF</sequence>
<evidence type="ECO:0000256" key="2">
    <source>
        <dbReference type="ARBA" id="ARBA00022670"/>
    </source>
</evidence>
<name>A0A023DZP0_9PROT</name>
<keyword evidence="1" id="KW-1188">Viral release from host cell</keyword>
<comment type="caution">
    <text evidence="5">The sequence shown here is derived from an EMBL/GenBank/DDBJ whole genome shotgun (WGS) entry which is preliminary data.</text>
</comment>
<dbReference type="GO" id="GO:0008233">
    <property type="term" value="F:peptidase activity"/>
    <property type="evidence" value="ECO:0007669"/>
    <property type="project" value="UniProtKB-KW"/>
</dbReference>
<dbReference type="Pfam" id="PF04586">
    <property type="entry name" value="Peptidase_S78"/>
    <property type="match status" value="1"/>
</dbReference>
<gene>
    <name evidence="5" type="ORF">HE1_00908</name>
</gene>
<dbReference type="NCBIfam" id="TIGR01543">
    <property type="entry name" value="proheadase_HK97"/>
    <property type="match status" value="1"/>
</dbReference>
<keyword evidence="2 5" id="KW-0645">Protease</keyword>
<dbReference type="OrthoDB" id="9804926at2"/>
<evidence type="ECO:0000259" key="4">
    <source>
        <dbReference type="Pfam" id="PF04586"/>
    </source>
</evidence>
<keyword evidence="3" id="KW-0378">Hydrolase</keyword>
<feature type="domain" description="Prohead serine protease" evidence="4">
    <location>
        <begin position="17"/>
        <end position="150"/>
    </location>
</feature>
<evidence type="ECO:0000313" key="5">
    <source>
        <dbReference type="EMBL" id="GAJ46573.1"/>
    </source>
</evidence>
<dbReference type="Proteomes" id="UP000024842">
    <property type="component" value="Unassembled WGS sequence"/>
</dbReference>
<evidence type="ECO:0000256" key="1">
    <source>
        <dbReference type="ARBA" id="ARBA00022612"/>
    </source>
</evidence>
<evidence type="ECO:0000313" key="6">
    <source>
        <dbReference type="Proteomes" id="UP000024842"/>
    </source>
</evidence>
<dbReference type="AlphaFoldDB" id="A0A023DZP0"/>
<organism evidence="5 6">
    <name type="scientific">Holospora elegans E1</name>
    <dbReference type="NCBI Taxonomy" id="1427503"/>
    <lineage>
        <taxon>Bacteria</taxon>
        <taxon>Pseudomonadati</taxon>
        <taxon>Pseudomonadota</taxon>
        <taxon>Alphaproteobacteria</taxon>
        <taxon>Holosporales</taxon>
        <taxon>Holosporaceae</taxon>
        <taxon>Holospora</taxon>
    </lineage>
</organism>
<dbReference type="InterPro" id="IPR006433">
    <property type="entry name" value="Prohead_protease"/>
</dbReference>
<keyword evidence="6" id="KW-1185">Reference proteome</keyword>
<dbReference type="RefSeq" id="WP_006299508.1">
    <property type="nucleotide sequence ID" value="NZ_BAUP01000113.1"/>
</dbReference>
<protein>
    <submittedName>
        <fullName evidence="5">Putative prohead protease</fullName>
    </submittedName>
</protein>
<accession>A0A023DZP0</accession>
<dbReference type="STRING" id="1427503.HE1_00908"/>
<reference evidence="5 6" key="1">
    <citation type="journal article" date="2014" name="FEMS Microbiol. Lett.">
        <title>Draft genome sequences of three Holospora species (Holospora obtusa, Holospora undulata, and Holospora elegans), endonuclear symbiotic bacteria of the ciliate Paramecium caudatum.</title>
        <authorList>
            <person name="Dohra H."/>
            <person name="Tanaka K."/>
            <person name="Suzuki T."/>
            <person name="Fujishima M."/>
            <person name="Suzuki H."/>
        </authorList>
    </citation>
    <scope>NUCLEOTIDE SEQUENCE [LARGE SCALE GENOMIC DNA]</scope>
    <source>
        <strain evidence="5 6">E1</strain>
    </source>
</reference>
<proteinExistence type="predicted"/>
<dbReference type="InterPro" id="IPR054613">
    <property type="entry name" value="Peptidase_S78_dom"/>
</dbReference>
<dbReference type="GO" id="GO:0006508">
    <property type="term" value="P:proteolysis"/>
    <property type="evidence" value="ECO:0007669"/>
    <property type="project" value="UniProtKB-KW"/>
</dbReference>
<dbReference type="EMBL" id="BAUP01000113">
    <property type="protein sequence ID" value="GAJ46573.1"/>
    <property type="molecule type" value="Genomic_DNA"/>
</dbReference>